<evidence type="ECO:0000313" key="3">
    <source>
        <dbReference type="WBParaSite" id="mrna-Wban_09133"/>
    </source>
</evidence>
<feature type="region of interest" description="Disordered" evidence="1">
    <location>
        <begin position="1712"/>
        <end position="1742"/>
    </location>
</feature>
<dbReference type="Proteomes" id="UP000093561">
    <property type="component" value="Unassembled WGS sequence"/>
</dbReference>
<accession>A0AAF5RX85</accession>
<reference evidence="2" key="2">
    <citation type="journal article" date="2016" name="Mol. Ecol.">
        <title>Population genomics of the filarial nematode parasite Wuchereria bancrofti from mosquitoes.</title>
        <authorList>
            <person name="Small S.T."/>
            <person name="Reimer L.J."/>
            <person name="Tisch D.J."/>
            <person name="King C.L."/>
            <person name="Christensen B.M."/>
            <person name="Siba P.M."/>
            <person name="Kazura J.W."/>
            <person name="Serre D."/>
            <person name="Zimmerman P.A."/>
        </authorList>
    </citation>
    <scope>NUCLEOTIDE SEQUENCE</scope>
    <source>
        <strain evidence="2">pt0022</strain>
    </source>
</reference>
<proteinExistence type="predicted"/>
<evidence type="ECO:0000313" key="2">
    <source>
        <dbReference type="Proteomes" id="UP000093561"/>
    </source>
</evidence>
<protein>
    <submittedName>
        <fullName evidence="3">Uncharacterized protein</fullName>
    </submittedName>
</protein>
<feature type="compositionally biased region" description="Basic and acidic residues" evidence="1">
    <location>
        <begin position="28"/>
        <end position="39"/>
    </location>
</feature>
<organism evidence="2 3">
    <name type="scientific">Wuchereria bancrofti</name>
    <dbReference type="NCBI Taxonomy" id="6293"/>
    <lineage>
        <taxon>Eukaryota</taxon>
        <taxon>Metazoa</taxon>
        <taxon>Ecdysozoa</taxon>
        <taxon>Nematoda</taxon>
        <taxon>Chromadorea</taxon>
        <taxon>Rhabditida</taxon>
        <taxon>Spirurina</taxon>
        <taxon>Spiruromorpha</taxon>
        <taxon>Filarioidea</taxon>
        <taxon>Onchocercidae</taxon>
        <taxon>Wuchereria</taxon>
    </lineage>
</organism>
<feature type="compositionally biased region" description="Polar residues" evidence="1">
    <location>
        <begin position="41"/>
        <end position="53"/>
    </location>
</feature>
<feature type="region of interest" description="Disordered" evidence="1">
    <location>
        <begin position="1"/>
        <end position="53"/>
    </location>
</feature>
<reference evidence="2" key="1">
    <citation type="submission" date="2015-03" db="EMBL/GenBank/DDBJ databases">
        <title>Wuchereria bancrofti Genome Sequencing Papua New Guinea Strain.</title>
        <authorList>
            <person name="Small S.T."/>
            <person name="Serre D."/>
            <person name="Zimmerman P.A."/>
        </authorList>
    </citation>
    <scope>NUCLEOTIDE SEQUENCE [LARGE SCALE GENOMIC DNA]</scope>
    <source>
        <strain evidence="2">pt0022</strain>
    </source>
</reference>
<reference evidence="3" key="3">
    <citation type="submission" date="2024-02" db="UniProtKB">
        <authorList>
            <consortium name="WormBaseParasite"/>
        </authorList>
    </citation>
    <scope>IDENTIFICATION</scope>
    <source>
        <strain evidence="3">pt0022</strain>
    </source>
</reference>
<dbReference type="WBParaSite" id="mrna-Wban_09133">
    <property type="protein sequence ID" value="mrna-Wban_09133"/>
    <property type="gene ID" value="Wban_09133"/>
</dbReference>
<evidence type="ECO:0000256" key="1">
    <source>
        <dbReference type="SAM" id="MobiDB-lite"/>
    </source>
</evidence>
<name>A0AAF5RX85_WUCBA</name>
<sequence>MPKDKKSKIPQSSGESVHSPIWSVTRRQRTELSPRRDDETGSTQSFSSRTVTTTERVQMIPVPLNFDTPVDVLTPIGRSERYFATTTITSESHSIPVISGITANGTPLYTGLYIVPKTTETKEVRTMMTTTTTTTYSVIEIDDTEEELKVETEEKTVRGNTQITLDFPLDYEVIDFEDLAGSSMKEKEHLYVVVGKKDSPTRTADTADYVIKMIDIDLPSSQKPSIEKVSDAKIDGLNKGEGYTDRHDDHDAFEGTVASTSRSSEINQEPIHRYVAVYHNGVSPGNPEEGRISREISTVVAKLSGAYKTASIDGEHTVYTDAKTGHVQQETQSIPWQIESPRRLKSTYTVRFSDPFRIEADDYSWSHQESKSETLQKAKKQGQQFNECKVEDELDQTKAKRKGVKTTEDTKKTKSTITAKVVIGPFKKGETYLDYPVVEPYEGPIDSTYRIPDVGKEPIEHLVTVYHSGRSDEFIPSEEKKPTVDVGEVFTDAAQALGAKITGLFKRASDVEGEPLQQYVSVYHSGRSDEVLPTQITEVPMEEKPVVAAKIITGLFKKGETYLDYPVMEAYEGPIDSTSRIPDVKSEPIEHLVTVYHGGRSDEFVPSKEKKPIMDVGEVFTDTAQALGAKITGLFKRGPAHLDYPTSGPYDGPLASTSLASDVEGEPLQQYVSVYHSGRSDEVLPTQITEVPMEEKPVVAAKIITGLFKKGETYLDYPVMEAYEGPIDSTSRIPDVKSEPIERLVTVYHSGRSDEFVPSEEKKPTMDVGEVFTDIAQAVGAKITGLFKRGPAHLDYPTSGPYDGPLASTSLASDVEGEPLQQYVRVYHSGRSDELLPTQITEVPMEENLASDVEGEPLQQYVSVYHSGRSDEVLPTQITEVPMEEKPVVAAKIITGLFKKGETYLDYPVMEAYEGPIDSTSRIPDVKSEPIEHLVTVYHGGRSDEFVPSKEKKPIMDVGEVFTDTAQALGAKITGLFKRGPAHLDYPTSGPYDGPLASTSLASDVEGEPLQQYVSVYHSGRSDEVLPTQITEVPMEEKPVVAAKIITGLFKKGETYLDYPVMEAYEGPIDSTSRIPDVKSEPIERLVTVYHSGRSDEFVPSEEKKPTMDVGEVFTDIAQAVGAKITGLFKRGPAHLDYPTSGPYDGPLASTSLASDVEGEPLQQYVRVYHSGRSDELLPTQITEVPMEEKPVVAAKIITGLFKKGETYLDYPVMEAYEGPIDSTSRIPDVKSEPIEHLVTVYHSGRSDEFVPSEEKKPTMDVGEVFTDIAQAVGAKITGLFKRGPAHLDYPTSGPYDGPLASTSLASDVEGEPLQQYVRVYHSGRSDELLPTQITEVPMEEKPVVAAKIITGLFKKGETYLDYPVMEAYEGPIDSTSRIPDVKSEPIERLVTVYHSGRPDKFATVENEETHIQQRRDDFVPADAISVFSGRKVVLSDYPILETCVGPLSHLPLSRDVECLPLQQFVNVYHSGRSDIMPDETPLHFFSQRDEVSDAKFESLLYPSFKDSYFHGSVLQSDNVKPLASPSVSTHAGSECLIRRPLEPPTAFSKSEQKLTNFDISISSRSASGRALPVGIAHPVPKVPELSKSRRYDEIPDIRRSEMVSVPHDLDYHRKTREVDYWIGRRSERQSKPCRELSADIGIDLASDASWEERNMFETQPLESVDIRQSARDFSVCPTKIRTRKVSPTANLHWTTVSETTSISYKKRISIERRRPHPTSSSHLATYRRQYRPPPPPPEVSAYDHQDRAIFESSTLPRTYAGVAVGGDLRMQRARYETSSLPSTYYTSTETKIQRNPVRYDLPRPSTPPRYEYWTGERNEWTVEGSRKFSVIDQNGHSPYDDQYVRRTKQEALHYQKSNLEEIPIISLINDLPMIEDGADECSCASILPAPKIETQDLPPGEHSRPCRSAPLRRARQRIRNLCTML</sequence>